<dbReference type="eggNOG" id="COG4658">
    <property type="taxonomic scope" value="Bacteria"/>
</dbReference>
<dbReference type="InterPro" id="IPR028994">
    <property type="entry name" value="Integrin_alpha_N"/>
</dbReference>
<dbReference type="Pfam" id="PF07593">
    <property type="entry name" value="UnbV_ASPIC"/>
    <property type="match status" value="1"/>
</dbReference>
<dbReference type="Proteomes" id="UP000001880">
    <property type="component" value="Chromosome"/>
</dbReference>
<feature type="domain" description="ASPIC/UnbV" evidence="2">
    <location>
        <begin position="576"/>
        <end position="631"/>
    </location>
</feature>
<dbReference type="EMBL" id="CP001804">
    <property type="protein sequence ID" value="ACY13325.1"/>
    <property type="molecule type" value="Genomic_DNA"/>
</dbReference>
<evidence type="ECO:0000313" key="3">
    <source>
        <dbReference type="EMBL" id="ACY13325.1"/>
    </source>
</evidence>
<dbReference type="AlphaFoldDB" id="D0LMV4"/>
<dbReference type="SUPFAM" id="SSF69318">
    <property type="entry name" value="Integrin alpha N-terminal domain"/>
    <property type="match status" value="1"/>
</dbReference>
<sequence>MISIHERFRSHKRALIVLAVIGLLYGFSRLPTLSGEEKAALAARFRFSPLPLAAPLGKNLRQVRQVHPSMEHISAWISAVGASVALSDLDGDGLPNDVCHVEPRTDEVIVASAPGTPARYAPFTLDPASLPYDPQTMAPMGCLPGDLNEDGLMDLLVYYWGRTPVAMLRKQGAEHSALTRAEFVPVEIVPQGSPPARWYTNAATLADINGDGHLDLIIGNYFQDGARILDASAGGIEVMQHSMSAAQNAGRNRLLFWDGASAGEAPMVRFREFESAFPDEFAHGWTLAVGAADLDGDLLPELYVANDFGPDLLLHNRSRPDEPSLVPLYGARGLTTPKSKVLGRDSFKGMGVDFADINGDGYLDIYVSNIAAPYALEESHFVWSSTGDIEAMASGRAPYEDASEPLGLSRSDWSWDARFADFDNDGVPEAVQATGFARGETNRWPELQELATGNDELLAKLRMWPRFQPGDDLSGHVHNPFFVHHPESGRYFDIADALGLAQPMVTRGIAIADVDGDGDLDFAVANQWEDSYLYLNEAPAPGAFLGLHLLLPVQGVTSDFQVRPGHPATDMRGRPAVGAFVEVRTRDGKLRVAHVDGGSGHSGKRSPEVHLGLGDMPADTALDVTLCWRSSTGALKKRTLVLTPGWHTVLLGETRAALTNEPAVEKPI</sequence>
<dbReference type="PANTHER" id="PTHR16026:SF0">
    <property type="entry name" value="CARTILAGE ACIDIC PROTEIN 1"/>
    <property type="match status" value="1"/>
</dbReference>
<proteinExistence type="predicted"/>
<protein>
    <submittedName>
        <fullName evidence="3">ASPIC/UnbV domain protein</fullName>
    </submittedName>
</protein>
<dbReference type="Pfam" id="PF01839">
    <property type="entry name" value="FG-GAP"/>
    <property type="match status" value="1"/>
</dbReference>
<name>D0LMV4_HALO1</name>
<keyword evidence="1" id="KW-0732">Signal</keyword>
<dbReference type="PANTHER" id="PTHR16026">
    <property type="entry name" value="CARTILAGE ACIDIC PROTEIN 1"/>
    <property type="match status" value="1"/>
</dbReference>
<dbReference type="InterPro" id="IPR011519">
    <property type="entry name" value="UnbV_ASPIC"/>
</dbReference>
<dbReference type="STRING" id="502025.Hoch_0695"/>
<dbReference type="KEGG" id="hoh:Hoch_0695"/>
<organism evidence="3 4">
    <name type="scientific">Haliangium ochraceum (strain DSM 14365 / JCM 11303 / SMP-2)</name>
    <dbReference type="NCBI Taxonomy" id="502025"/>
    <lineage>
        <taxon>Bacteria</taxon>
        <taxon>Pseudomonadati</taxon>
        <taxon>Myxococcota</taxon>
        <taxon>Polyangia</taxon>
        <taxon>Haliangiales</taxon>
        <taxon>Kofleriaceae</taxon>
        <taxon>Haliangium</taxon>
    </lineage>
</organism>
<dbReference type="HOGENOM" id="CLU_432058_0_0_7"/>
<evidence type="ECO:0000259" key="2">
    <source>
        <dbReference type="Pfam" id="PF07593"/>
    </source>
</evidence>
<gene>
    <name evidence="3" type="ordered locus">Hoch_0695</name>
</gene>
<reference evidence="3 4" key="1">
    <citation type="journal article" date="2010" name="Stand. Genomic Sci.">
        <title>Complete genome sequence of Haliangium ochraceum type strain (SMP-2).</title>
        <authorList>
            <consortium name="US DOE Joint Genome Institute (JGI-PGF)"/>
            <person name="Ivanova N."/>
            <person name="Daum C."/>
            <person name="Lang E."/>
            <person name="Abt B."/>
            <person name="Kopitz M."/>
            <person name="Saunders E."/>
            <person name="Lapidus A."/>
            <person name="Lucas S."/>
            <person name="Glavina Del Rio T."/>
            <person name="Nolan M."/>
            <person name="Tice H."/>
            <person name="Copeland A."/>
            <person name="Cheng J.F."/>
            <person name="Chen F."/>
            <person name="Bruce D."/>
            <person name="Goodwin L."/>
            <person name="Pitluck S."/>
            <person name="Mavromatis K."/>
            <person name="Pati A."/>
            <person name="Mikhailova N."/>
            <person name="Chen A."/>
            <person name="Palaniappan K."/>
            <person name="Land M."/>
            <person name="Hauser L."/>
            <person name="Chang Y.J."/>
            <person name="Jeffries C.D."/>
            <person name="Detter J.C."/>
            <person name="Brettin T."/>
            <person name="Rohde M."/>
            <person name="Goker M."/>
            <person name="Bristow J."/>
            <person name="Markowitz V."/>
            <person name="Eisen J.A."/>
            <person name="Hugenholtz P."/>
            <person name="Kyrpides N.C."/>
            <person name="Klenk H.P."/>
        </authorList>
    </citation>
    <scope>NUCLEOTIDE SEQUENCE [LARGE SCALE GENOMIC DNA]</scope>
    <source>
        <strain evidence="4">DSM 14365 / CIP 107738 / JCM 11303 / AJ 13395 / SMP-2</strain>
    </source>
</reference>
<dbReference type="Gene3D" id="2.130.10.130">
    <property type="entry name" value="Integrin alpha, N-terminal"/>
    <property type="match status" value="2"/>
</dbReference>
<accession>D0LMV4</accession>
<evidence type="ECO:0000313" key="4">
    <source>
        <dbReference type="Proteomes" id="UP000001880"/>
    </source>
</evidence>
<keyword evidence="4" id="KW-1185">Reference proteome</keyword>
<evidence type="ECO:0000256" key="1">
    <source>
        <dbReference type="ARBA" id="ARBA00022729"/>
    </source>
</evidence>
<dbReference type="InterPro" id="IPR027039">
    <property type="entry name" value="Crtac1"/>
</dbReference>
<dbReference type="InterPro" id="IPR013517">
    <property type="entry name" value="FG-GAP"/>
</dbReference>